<dbReference type="Proteomes" id="UP000578077">
    <property type="component" value="Unassembled WGS sequence"/>
</dbReference>
<protein>
    <submittedName>
        <fullName evidence="3">Uncharacterized protein</fullName>
    </submittedName>
</protein>
<evidence type="ECO:0000313" key="4">
    <source>
        <dbReference type="Proteomes" id="UP000578077"/>
    </source>
</evidence>
<evidence type="ECO:0000313" key="3">
    <source>
        <dbReference type="EMBL" id="MBB5999388.1"/>
    </source>
</evidence>
<keyword evidence="2" id="KW-0472">Membrane</keyword>
<reference evidence="3 4" key="1">
    <citation type="submission" date="2020-08" db="EMBL/GenBank/DDBJ databases">
        <title>Sequencing the genomes of 1000 actinobacteria strains.</title>
        <authorList>
            <person name="Klenk H.-P."/>
        </authorList>
    </citation>
    <scope>NUCLEOTIDE SEQUENCE [LARGE SCALE GENOMIC DNA]</scope>
    <source>
        <strain evidence="3 4">DSM 44593</strain>
    </source>
</reference>
<evidence type="ECO:0000256" key="2">
    <source>
        <dbReference type="SAM" id="Phobius"/>
    </source>
</evidence>
<comment type="caution">
    <text evidence="3">The sequence shown here is derived from an EMBL/GenBank/DDBJ whole genome shotgun (WGS) entry which is preliminary data.</text>
</comment>
<dbReference type="EMBL" id="JACHLY010000001">
    <property type="protein sequence ID" value="MBB5999388.1"/>
    <property type="molecule type" value="Genomic_DNA"/>
</dbReference>
<keyword evidence="2" id="KW-0812">Transmembrane</keyword>
<proteinExistence type="predicted"/>
<organism evidence="3 4">
    <name type="scientific">Streptomonospora salina</name>
    <dbReference type="NCBI Taxonomy" id="104205"/>
    <lineage>
        <taxon>Bacteria</taxon>
        <taxon>Bacillati</taxon>
        <taxon>Actinomycetota</taxon>
        <taxon>Actinomycetes</taxon>
        <taxon>Streptosporangiales</taxon>
        <taxon>Nocardiopsidaceae</taxon>
        <taxon>Streptomonospora</taxon>
    </lineage>
</organism>
<keyword evidence="2" id="KW-1133">Transmembrane helix</keyword>
<feature type="region of interest" description="Disordered" evidence="1">
    <location>
        <begin position="69"/>
        <end position="100"/>
    </location>
</feature>
<name>A0A841EEQ9_9ACTN</name>
<gene>
    <name evidence="3" type="ORF">HNR25_003139</name>
</gene>
<accession>A0A841EEQ9</accession>
<dbReference type="AlphaFoldDB" id="A0A841EEQ9"/>
<keyword evidence="4" id="KW-1185">Reference proteome</keyword>
<dbReference type="RefSeq" id="WP_246463678.1">
    <property type="nucleotide sequence ID" value="NZ_BAABKT010000039.1"/>
</dbReference>
<sequence>MLPLAIGTVVLLLVAFFSVLLGMLVAATIGIKRSDRGHYRALRNGRGGGRTFTGAGRTLTGLRFVRNRSAADDADGSQAESEGGDSEEGGSALGRRDALV</sequence>
<feature type="transmembrane region" description="Helical" evidence="2">
    <location>
        <begin position="6"/>
        <end position="31"/>
    </location>
</feature>
<evidence type="ECO:0000256" key="1">
    <source>
        <dbReference type="SAM" id="MobiDB-lite"/>
    </source>
</evidence>